<evidence type="ECO:0000313" key="2">
    <source>
        <dbReference type="EMBL" id="KIU01403.1"/>
    </source>
</evidence>
<dbReference type="EMBL" id="JXIG01000394">
    <property type="protein sequence ID" value="KIU01403.1"/>
    <property type="molecule type" value="Genomic_DNA"/>
</dbReference>
<comment type="caution">
    <text evidence="2">The sequence shown here is derived from an EMBL/GenBank/DDBJ whole genome shotgun (WGS) entry which is preliminary data.</text>
</comment>
<dbReference type="Proteomes" id="UP000032274">
    <property type="component" value="Unassembled WGS sequence"/>
</dbReference>
<evidence type="ECO:0000256" key="1">
    <source>
        <dbReference type="SAM" id="MobiDB-lite"/>
    </source>
</evidence>
<feature type="region of interest" description="Disordered" evidence="1">
    <location>
        <begin position="1"/>
        <end position="34"/>
    </location>
</feature>
<sequence length="150" mass="17170">RLDPRHRPQSPAHRERQQQHRQQNQRGLEHEQPGQQAIGIRLAGIERLGDFDQHRRIEPGKPAGLGDDANVAVQIAGIAERGVILAPARRYLRQVAIAGQRAALIPDRVIDIVARRILQHPEDRRRQVERDLAFLDRQRIGDPARRCLED</sequence>
<dbReference type="AlphaFoldDB" id="A0AA40JPM9"/>
<reference evidence="2 3" key="1">
    <citation type="submission" date="2015-01" db="EMBL/GenBank/DDBJ databases">
        <title>Characterization of Swiss Staphylococcus aureus strains involved in food poisoning.</title>
        <authorList>
            <person name="Crovadore J."/>
            <person name="Chablais R."/>
            <person name="Tonacini J."/>
            <person name="Schnyder B."/>
            <person name="Lefort F."/>
        </authorList>
    </citation>
    <scope>NUCLEOTIDE SEQUENCE [LARGE SCALE GENOMIC DNA]</scope>
    <source>
        <strain evidence="2 3">SA-120</strain>
    </source>
</reference>
<name>A0AA40JPM9_STAAU</name>
<proteinExistence type="predicted"/>
<feature type="non-terminal residue" evidence="2">
    <location>
        <position position="150"/>
    </location>
</feature>
<accession>A0AA40JPM9</accession>
<protein>
    <submittedName>
        <fullName evidence="2">Uncharacterized protein</fullName>
    </submittedName>
</protein>
<gene>
    <name evidence="2" type="ORF">QU38_01815</name>
</gene>
<evidence type="ECO:0000313" key="3">
    <source>
        <dbReference type="Proteomes" id="UP000032274"/>
    </source>
</evidence>
<feature type="non-terminal residue" evidence="2">
    <location>
        <position position="1"/>
    </location>
</feature>
<organism evidence="2 3">
    <name type="scientific">Staphylococcus aureus</name>
    <dbReference type="NCBI Taxonomy" id="1280"/>
    <lineage>
        <taxon>Bacteria</taxon>
        <taxon>Bacillati</taxon>
        <taxon>Bacillota</taxon>
        <taxon>Bacilli</taxon>
        <taxon>Bacillales</taxon>
        <taxon>Staphylococcaceae</taxon>
        <taxon>Staphylococcus</taxon>
    </lineage>
</organism>
<feature type="compositionally biased region" description="Basic and acidic residues" evidence="1">
    <location>
        <begin position="1"/>
        <end position="18"/>
    </location>
</feature>